<evidence type="ECO:0000256" key="3">
    <source>
        <dbReference type="SAM" id="MobiDB-lite"/>
    </source>
</evidence>
<comment type="caution">
    <text evidence="5">The sequence shown here is derived from an EMBL/GenBank/DDBJ whole genome shotgun (WGS) entry which is preliminary data.</text>
</comment>
<organism evidence="5 6">
    <name type="scientific">Halopenitus salinus</name>
    <dbReference type="NCBI Taxonomy" id="1198295"/>
    <lineage>
        <taxon>Archaea</taxon>
        <taxon>Methanobacteriati</taxon>
        <taxon>Methanobacteriota</taxon>
        <taxon>Stenosarchaea group</taxon>
        <taxon>Halobacteria</taxon>
        <taxon>Halobacteriales</taxon>
        <taxon>Haloferacaceae</taxon>
        <taxon>Halopenitus</taxon>
    </lineage>
</organism>
<proteinExistence type="predicted"/>
<protein>
    <submittedName>
        <fullName evidence="5">Helix-turn-helix domain-containing protein</fullName>
    </submittedName>
</protein>
<sequence>MTQARLVVEMPEGPWVADVSRAHPDATFQVLAALPGDGPGFALVWISAPDLDAVLSDMHDHPVLSELSVMQRTESEATVQFETSAPMLLIAAKRSGIPIEMPIEIRDGEATIDVTGAHDRLSQLGRQFQELDMDFRVEYIQERLQPSQILTEKQRELLLTAVECGYYDTPRECSLTDLAETVGIAKSTASETLHRAEEEVIKRFVDDLPPRVDVDPAADTTDEDGAVDESDAVDGDEADDEGTEPAGSERNVNPEA</sequence>
<reference evidence="5 6" key="1">
    <citation type="journal article" date="2019" name="Int. J. Syst. Evol. Microbiol.">
        <title>The Global Catalogue of Microorganisms (GCM) 10K type strain sequencing project: providing services to taxonomists for standard genome sequencing and annotation.</title>
        <authorList>
            <consortium name="The Broad Institute Genomics Platform"/>
            <consortium name="The Broad Institute Genome Sequencing Center for Infectious Disease"/>
            <person name="Wu L."/>
            <person name="Ma J."/>
        </authorList>
    </citation>
    <scope>NUCLEOTIDE SEQUENCE [LARGE SCALE GENOMIC DNA]</scope>
    <source>
        <strain evidence="5 6">SKJ47</strain>
    </source>
</reference>
<dbReference type="PANTHER" id="PTHR34236">
    <property type="entry name" value="DIMETHYL SULFOXIDE REDUCTASE TRANSCRIPTIONAL ACTIVATOR"/>
    <property type="match status" value="1"/>
</dbReference>
<evidence type="ECO:0000256" key="2">
    <source>
        <dbReference type="ARBA" id="ARBA00023163"/>
    </source>
</evidence>
<dbReference type="RefSeq" id="WP_379740132.1">
    <property type="nucleotide sequence ID" value="NZ_JBHSVN010000001.1"/>
</dbReference>
<dbReference type="EMBL" id="JBHSXL010000003">
    <property type="protein sequence ID" value="MFC6891601.1"/>
    <property type="molecule type" value="Genomic_DNA"/>
</dbReference>
<dbReference type="PANTHER" id="PTHR34236:SF1">
    <property type="entry name" value="DIMETHYL SULFOXIDE REDUCTASE TRANSCRIPTIONAL ACTIVATOR"/>
    <property type="match status" value="1"/>
</dbReference>
<dbReference type="AlphaFoldDB" id="A0ABD5UQD4"/>
<evidence type="ECO:0000313" key="5">
    <source>
        <dbReference type="EMBL" id="MFC6891601.1"/>
    </source>
</evidence>
<evidence type="ECO:0000259" key="4">
    <source>
        <dbReference type="Pfam" id="PF04967"/>
    </source>
</evidence>
<accession>A0ABD5UQD4</accession>
<keyword evidence="1" id="KW-0805">Transcription regulation</keyword>
<feature type="compositionally biased region" description="Acidic residues" evidence="3">
    <location>
        <begin position="220"/>
        <end position="243"/>
    </location>
</feature>
<dbReference type="Proteomes" id="UP001596296">
    <property type="component" value="Unassembled WGS sequence"/>
</dbReference>
<keyword evidence="6" id="KW-1185">Reference proteome</keyword>
<feature type="domain" description="HTH bat-type" evidence="4">
    <location>
        <begin position="150"/>
        <end position="202"/>
    </location>
</feature>
<dbReference type="InterPro" id="IPR007050">
    <property type="entry name" value="HTH_bacterioopsin"/>
</dbReference>
<gene>
    <name evidence="5" type="ORF">ACFQE9_03075</name>
</gene>
<evidence type="ECO:0000313" key="6">
    <source>
        <dbReference type="Proteomes" id="UP001596296"/>
    </source>
</evidence>
<feature type="region of interest" description="Disordered" evidence="3">
    <location>
        <begin position="207"/>
        <end position="256"/>
    </location>
</feature>
<keyword evidence="2" id="KW-0804">Transcription</keyword>
<name>A0ABD5UQD4_9EURY</name>
<evidence type="ECO:0000256" key="1">
    <source>
        <dbReference type="ARBA" id="ARBA00023015"/>
    </source>
</evidence>
<dbReference type="Pfam" id="PF04967">
    <property type="entry name" value="HTH_10"/>
    <property type="match status" value="1"/>
</dbReference>